<dbReference type="SUPFAM" id="SSF55658">
    <property type="entry name" value="L9 N-domain-like"/>
    <property type="match status" value="1"/>
</dbReference>
<evidence type="ECO:0000256" key="7">
    <source>
        <dbReference type="ARBA" id="ARBA00022801"/>
    </source>
</evidence>
<keyword evidence="5" id="KW-0479">Metal-binding</keyword>
<keyword evidence="7" id="KW-0378">Hydrolase</keyword>
<evidence type="ECO:0000256" key="4">
    <source>
        <dbReference type="ARBA" id="ARBA00022722"/>
    </source>
</evidence>
<name>A0A9D9E602_9LACO</name>
<evidence type="ECO:0000259" key="8">
    <source>
        <dbReference type="PROSITE" id="PS50879"/>
    </source>
</evidence>
<evidence type="ECO:0000313" key="10">
    <source>
        <dbReference type="Proteomes" id="UP000823614"/>
    </source>
</evidence>
<dbReference type="GO" id="GO:0004523">
    <property type="term" value="F:RNA-DNA hybrid ribonuclease activity"/>
    <property type="evidence" value="ECO:0007669"/>
    <property type="project" value="UniProtKB-EC"/>
</dbReference>
<dbReference type="Pfam" id="PF00075">
    <property type="entry name" value="RNase_H"/>
    <property type="match status" value="1"/>
</dbReference>
<comment type="caution">
    <text evidence="9">The sequence shown here is derived from an EMBL/GenBank/DDBJ whole genome shotgun (WGS) entry which is preliminary data.</text>
</comment>
<dbReference type="InterPro" id="IPR037056">
    <property type="entry name" value="RNase_H1_N_sf"/>
</dbReference>
<dbReference type="InterPro" id="IPR050092">
    <property type="entry name" value="RNase_H"/>
</dbReference>
<dbReference type="GO" id="GO:0046872">
    <property type="term" value="F:metal ion binding"/>
    <property type="evidence" value="ECO:0007669"/>
    <property type="project" value="UniProtKB-KW"/>
</dbReference>
<dbReference type="Gene3D" id="3.30.420.10">
    <property type="entry name" value="Ribonuclease H-like superfamily/Ribonuclease H"/>
    <property type="match status" value="1"/>
</dbReference>
<dbReference type="PANTHER" id="PTHR10642">
    <property type="entry name" value="RIBONUCLEASE H1"/>
    <property type="match status" value="1"/>
</dbReference>
<protein>
    <recommendedName>
        <fullName evidence="3">ribonuclease H</fullName>
        <ecNumber evidence="3">3.1.26.4</ecNumber>
    </recommendedName>
</protein>
<dbReference type="InterPro" id="IPR002156">
    <property type="entry name" value="RNaseH_domain"/>
</dbReference>
<feature type="domain" description="RNase H type-1" evidence="8">
    <location>
        <begin position="58"/>
        <end position="215"/>
    </location>
</feature>
<gene>
    <name evidence="9" type="ORF">IAA89_05240</name>
</gene>
<dbReference type="InterPro" id="IPR011320">
    <property type="entry name" value="RNase_H1_N"/>
</dbReference>
<keyword evidence="6" id="KW-0255">Endonuclease</keyword>
<evidence type="ECO:0000256" key="2">
    <source>
        <dbReference type="ARBA" id="ARBA00005300"/>
    </source>
</evidence>
<organism evidence="9 10">
    <name type="scientific">Candidatus Gallilactobacillus intestinavium</name>
    <dbReference type="NCBI Taxonomy" id="2840838"/>
    <lineage>
        <taxon>Bacteria</taxon>
        <taxon>Bacillati</taxon>
        <taxon>Bacillota</taxon>
        <taxon>Bacilli</taxon>
        <taxon>Lactobacillales</taxon>
        <taxon>Lactobacillaceae</taxon>
        <taxon>Lactobacillaceae incertae sedis</taxon>
        <taxon>Candidatus Gallilactobacillus</taxon>
    </lineage>
</organism>
<dbReference type="PROSITE" id="PS50879">
    <property type="entry name" value="RNASE_H_1"/>
    <property type="match status" value="1"/>
</dbReference>
<dbReference type="GO" id="GO:0043137">
    <property type="term" value="P:DNA replication, removal of RNA primer"/>
    <property type="evidence" value="ECO:0007669"/>
    <property type="project" value="TreeGrafter"/>
</dbReference>
<reference evidence="9" key="1">
    <citation type="submission" date="2020-10" db="EMBL/GenBank/DDBJ databases">
        <authorList>
            <person name="Gilroy R."/>
        </authorList>
    </citation>
    <scope>NUCLEOTIDE SEQUENCE</scope>
    <source>
        <strain evidence="9">C6-149</strain>
    </source>
</reference>
<dbReference type="SUPFAM" id="SSF53098">
    <property type="entry name" value="Ribonuclease H-like"/>
    <property type="match status" value="1"/>
</dbReference>
<evidence type="ECO:0000256" key="6">
    <source>
        <dbReference type="ARBA" id="ARBA00022759"/>
    </source>
</evidence>
<dbReference type="AlphaFoldDB" id="A0A9D9E602"/>
<dbReference type="InterPro" id="IPR036397">
    <property type="entry name" value="RNaseH_sf"/>
</dbReference>
<comment type="similarity">
    <text evidence="2">Belongs to the RNase H family.</text>
</comment>
<dbReference type="Gene3D" id="3.40.970.10">
    <property type="entry name" value="Ribonuclease H1, N-terminal domain"/>
    <property type="match status" value="1"/>
</dbReference>
<keyword evidence="4" id="KW-0540">Nuclease</keyword>
<dbReference type="EMBL" id="JADIMP010000086">
    <property type="protein sequence ID" value="MBO8441816.1"/>
    <property type="molecule type" value="Genomic_DNA"/>
</dbReference>
<dbReference type="GO" id="GO:0003676">
    <property type="term" value="F:nucleic acid binding"/>
    <property type="evidence" value="ECO:0007669"/>
    <property type="project" value="InterPro"/>
</dbReference>
<evidence type="ECO:0000256" key="5">
    <source>
        <dbReference type="ARBA" id="ARBA00022723"/>
    </source>
</evidence>
<proteinExistence type="inferred from homology"/>
<dbReference type="EC" id="3.1.26.4" evidence="3"/>
<sequence>MKKFYAIKKGRKIGIFDSWEITKKYIEGFSGAIYKGFSNKKDADKWLKNDINSEPNSNNSCIKLYTDGGSRNTGNKIGEHVRSTDKAAWAYLILIGDSQYSASDGEYGSTNNRMELLGLLNGLNKLLDLKLNKQTIEIILDSKYIFNALNNHWITKWANNNWCKSDGEKVANCSCWQQILSKLVLFSNIKLSWTKGHADNWGNNFVDKLLNDTMDKMA</sequence>
<dbReference type="InterPro" id="IPR012337">
    <property type="entry name" value="RNaseH-like_sf"/>
</dbReference>
<dbReference type="InterPro" id="IPR009027">
    <property type="entry name" value="Ribosomal_bL9/RNase_H1_N"/>
</dbReference>
<evidence type="ECO:0000313" key="9">
    <source>
        <dbReference type="EMBL" id="MBO8441816.1"/>
    </source>
</evidence>
<dbReference type="Proteomes" id="UP000823614">
    <property type="component" value="Unassembled WGS sequence"/>
</dbReference>
<evidence type="ECO:0000256" key="3">
    <source>
        <dbReference type="ARBA" id="ARBA00012180"/>
    </source>
</evidence>
<comment type="catalytic activity">
    <reaction evidence="1">
        <text>Endonucleolytic cleavage to 5'-phosphomonoester.</text>
        <dbReference type="EC" id="3.1.26.4"/>
    </reaction>
</comment>
<evidence type="ECO:0000256" key="1">
    <source>
        <dbReference type="ARBA" id="ARBA00000077"/>
    </source>
</evidence>
<accession>A0A9D9E602</accession>
<dbReference type="PANTHER" id="PTHR10642:SF26">
    <property type="entry name" value="RIBONUCLEASE H1"/>
    <property type="match status" value="1"/>
</dbReference>
<dbReference type="Pfam" id="PF01693">
    <property type="entry name" value="Cauli_VI"/>
    <property type="match status" value="1"/>
</dbReference>
<reference evidence="9" key="2">
    <citation type="journal article" date="2021" name="PeerJ">
        <title>Extensive microbial diversity within the chicken gut microbiome revealed by metagenomics and culture.</title>
        <authorList>
            <person name="Gilroy R."/>
            <person name="Ravi A."/>
            <person name="Getino M."/>
            <person name="Pursley I."/>
            <person name="Horton D.L."/>
            <person name="Alikhan N.F."/>
            <person name="Baker D."/>
            <person name="Gharbi K."/>
            <person name="Hall N."/>
            <person name="Watson M."/>
            <person name="Adriaenssens E.M."/>
            <person name="Foster-Nyarko E."/>
            <person name="Jarju S."/>
            <person name="Secka A."/>
            <person name="Antonio M."/>
            <person name="Oren A."/>
            <person name="Chaudhuri R.R."/>
            <person name="La Ragione R."/>
            <person name="Hildebrand F."/>
            <person name="Pallen M.J."/>
        </authorList>
    </citation>
    <scope>NUCLEOTIDE SEQUENCE</scope>
    <source>
        <strain evidence="9">C6-149</strain>
    </source>
</reference>